<feature type="compositionally biased region" description="Basic and acidic residues" evidence="2">
    <location>
        <begin position="35"/>
        <end position="49"/>
    </location>
</feature>
<dbReference type="Pfam" id="PF08179">
    <property type="entry name" value="SspP"/>
    <property type="match status" value="1"/>
</dbReference>
<dbReference type="GO" id="GO:0030435">
    <property type="term" value="P:sporulation resulting in formation of a cellular spore"/>
    <property type="evidence" value="ECO:0007669"/>
    <property type="project" value="UniProtKB-KW"/>
</dbReference>
<gene>
    <name evidence="3" type="ORF">EDM58_15065</name>
</gene>
<evidence type="ECO:0000256" key="1">
    <source>
        <dbReference type="ARBA" id="ARBA00022969"/>
    </source>
</evidence>
<dbReference type="AlphaFoldDB" id="A0A3M8CNI2"/>
<sequence>MEKDLHLDQNPHEAYNNEARPLEQTGEPMPGSKKVKQENHSRQIRTREG</sequence>
<comment type="caution">
    <text evidence="3">The sequence shown here is derived from an EMBL/GenBank/DDBJ whole genome shotgun (WGS) entry which is preliminary data.</text>
</comment>
<feature type="region of interest" description="Disordered" evidence="2">
    <location>
        <begin position="1"/>
        <end position="49"/>
    </location>
</feature>
<reference evidence="3 4" key="1">
    <citation type="submission" date="2018-10" db="EMBL/GenBank/DDBJ databases">
        <title>Phylogenomics of Brevibacillus.</title>
        <authorList>
            <person name="Dunlap C."/>
        </authorList>
    </citation>
    <scope>NUCLEOTIDE SEQUENCE [LARGE SCALE GENOMIC DNA]</scope>
    <source>
        <strain evidence="3 4">JCM 15085</strain>
    </source>
</reference>
<feature type="compositionally biased region" description="Basic and acidic residues" evidence="2">
    <location>
        <begin position="1"/>
        <end position="11"/>
    </location>
</feature>
<organism evidence="3 4">
    <name type="scientific">Brevibacillus panacihumi</name>
    <dbReference type="NCBI Taxonomy" id="497735"/>
    <lineage>
        <taxon>Bacteria</taxon>
        <taxon>Bacillati</taxon>
        <taxon>Bacillota</taxon>
        <taxon>Bacilli</taxon>
        <taxon>Bacillales</taxon>
        <taxon>Paenibacillaceae</taxon>
        <taxon>Brevibacillus</taxon>
    </lineage>
</organism>
<dbReference type="Proteomes" id="UP000281915">
    <property type="component" value="Unassembled WGS sequence"/>
</dbReference>
<accession>A0A3M8CNI2</accession>
<dbReference type="InterPro" id="IPR012614">
    <property type="entry name" value="SASP_SspP"/>
</dbReference>
<proteinExistence type="predicted"/>
<dbReference type="RefSeq" id="WP_122914079.1">
    <property type="nucleotide sequence ID" value="NZ_RHHT01000031.1"/>
</dbReference>
<protein>
    <submittedName>
        <fullName evidence="3">Small acid-soluble spore protein P</fullName>
    </submittedName>
</protein>
<evidence type="ECO:0000256" key="2">
    <source>
        <dbReference type="SAM" id="MobiDB-lite"/>
    </source>
</evidence>
<dbReference type="EMBL" id="RHHT01000031">
    <property type="protein sequence ID" value="RNB77302.1"/>
    <property type="molecule type" value="Genomic_DNA"/>
</dbReference>
<keyword evidence="1" id="KW-0749">Sporulation</keyword>
<name>A0A3M8CNI2_9BACL</name>
<evidence type="ECO:0000313" key="3">
    <source>
        <dbReference type="EMBL" id="RNB77302.1"/>
    </source>
</evidence>
<evidence type="ECO:0000313" key="4">
    <source>
        <dbReference type="Proteomes" id="UP000281915"/>
    </source>
</evidence>